<sequence length="113" mass="12830">MAVVKIKGQIWIENRKGHLIGPGRKALIEAIRDHGSIKLAAQEMNMSYRHAWEMVNEMNRNATKPIVKKNIGGTNGGGSYVTKEGEKLIVIYEKLNKAFEQFKLEMNKIYGKE</sequence>
<organism evidence="1 2">
    <name type="scientific">Candidatus Defluviibacterium haderslevense</name>
    <dbReference type="NCBI Taxonomy" id="2981993"/>
    <lineage>
        <taxon>Bacteria</taxon>
        <taxon>Pseudomonadati</taxon>
        <taxon>Bacteroidota</taxon>
        <taxon>Saprospiria</taxon>
        <taxon>Saprospirales</taxon>
        <taxon>Saprospiraceae</taxon>
        <taxon>Candidatus Defluviibacterium</taxon>
    </lineage>
</organism>
<dbReference type="InterPro" id="IPR036390">
    <property type="entry name" value="WH_DNA-bd_sf"/>
</dbReference>
<evidence type="ECO:0000313" key="2">
    <source>
        <dbReference type="Proteomes" id="UP000808349"/>
    </source>
</evidence>
<dbReference type="PANTHER" id="PTHR30432:SF1">
    <property type="entry name" value="DNA-BINDING TRANSCRIPTIONAL DUAL REGULATOR MODE"/>
    <property type="match status" value="1"/>
</dbReference>
<dbReference type="Proteomes" id="UP000808349">
    <property type="component" value="Unassembled WGS sequence"/>
</dbReference>
<gene>
    <name evidence="1" type="ORF">IPO85_16130</name>
</gene>
<dbReference type="Gene3D" id="1.10.10.10">
    <property type="entry name" value="Winged helix-like DNA-binding domain superfamily/Winged helix DNA-binding domain"/>
    <property type="match status" value="1"/>
</dbReference>
<dbReference type="SUPFAM" id="SSF46785">
    <property type="entry name" value="Winged helix' DNA-binding domain"/>
    <property type="match status" value="1"/>
</dbReference>
<dbReference type="PANTHER" id="PTHR30432">
    <property type="entry name" value="TRANSCRIPTIONAL REGULATOR MODE"/>
    <property type="match status" value="1"/>
</dbReference>
<dbReference type="AlphaFoldDB" id="A0A9D7XIQ4"/>
<comment type="caution">
    <text evidence="1">The sequence shown here is derived from an EMBL/GenBank/DDBJ whole genome shotgun (WGS) entry which is preliminary data.</text>
</comment>
<proteinExistence type="predicted"/>
<protein>
    <submittedName>
        <fullName evidence="1">LysR family transcriptional regulator</fullName>
    </submittedName>
</protein>
<evidence type="ECO:0000313" key="1">
    <source>
        <dbReference type="EMBL" id="MBK9719007.1"/>
    </source>
</evidence>
<accession>A0A9D7XIQ4</accession>
<reference evidence="1 2" key="1">
    <citation type="submission" date="2020-10" db="EMBL/GenBank/DDBJ databases">
        <title>Connecting structure to function with the recovery of over 1000 high-quality activated sludge metagenome-assembled genomes encoding full-length rRNA genes using long-read sequencing.</title>
        <authorList>
            <person name="Singleton C.M."/>
            <person name="Petriglieri F."/>
            <person name="Kristensen J.M."/>
            <person name="Kirkegaard R.H."/>
            <person name="Michaelsen T.Y."/>
            <person name="Andersen M.H."/>
            <person name="Karst S.M."/>
            <person name="Dueholm M.S."/>
            <person name="Nielsen P.H."/>
            <person name="Albertsen M."/>
        </authorList>
    </citation>
    <scope>NUCLEOTIDE SEQUENCE [LARGE SCALE GENOMIC DNA]</scope>
    <source>
        <strain evidence="1">Ribe_18-Q3-R11-54_BAT3C.373</strain>
    </source>
</reference>
<dbReference type="EMBL" id="JADKFW010000014">
    <property type="protein sequence ID" value="MBK9719007.1"/>
    <property type="molecule type" value="Genomic_DNA"/>
</dbReference>
<name>A0A9D7XIQ4_9BACT</name>
<dbReference type="InterPro" id="IPR051815">
    <property type="entry name" value="Molybdate_resp_trans_reg"/>
</dbReference>
<dbReference type="InterPro" id="IPR036388">
    <property type="entry name" value="WH-like_DNA-bd_sf"/>
</dbReference>